<keyword evidence="13" id="KW-1185">Reference proteome</keyword>
<evidence type="ECO:0000256" key="5">
    <source>
        <dbReference type="ARBA" id="ARBA00023136"/>
    </source>
</evidence>
<keyword evidence="8 10" id="KW-0012">Acyltransferase</keyword>
<comment type="subcellular location">
    <subcellularLocation>
        <location evidence="1">Membrane</location>
        <topology evidence="1">Multi-pass membrane protein</topology>
    </subcellularLocation>
</comment>
<evidence type="ECO:0000256" key="1">
    <source>
        <dbReference type="ARBA" id="ARBA00004141"/>
    </source>
</evidence>
<dbReference type="Proteomes" id="UP000076761">
    <property type="component" value="Unassembled WGS sequence"/>
</dbReference>
<dbReference type="EC" id="2.3.1.225" evidence="10"/>
<dbReference type="InterPro" id="IPR039859">
    <property type="entry name" value="PFA4/ZDH16/20/ERF2-like"/>
</dbReference>
<accession>A0A165R4G8</accession>
<dbReference type="EMBL" id="KV425586">
    <property type="protein sequence ID" value="KZT23293.1"/>
    <property type="molecule type" value="Genomic_DNA"/>
</dbReference>
<proteinExistence type="inferred from homology"/>
<dbReference type="PANTHER" id="PTHR12246">
    <property type="entry name" value="PALMITOYLTRANSFERASE ZDHHC16"/>
    <property type="match status" value="1"/>
</dbReference>
<name>A0A165R4G8_9AGAM</name>
<gene>
    <name evidence="12" type="ORF">NEOLEDRAFT_1069682</name>
</gene>
<dbReference type="Pfam" id="PF01529">
    <property type="entry name" value="DHHC"/>
    <property type="match status" value="1"/>
</dbReference>
<keyword evidence="4 10" id="KW-1133">Transmembrane helix</keyword>
<feature type="transmembrane region" description="Helical" evidence="10">
    <location>
        <begin position="215"/>
        <end position="241"/>
    </location>
</feature>
<evidence type="ECO:0000256" key="4">
    <source>
        <dbReference type="ARBA" id="ARBA00022989"/>
    </source>
</evidence>
<evidence type="ECO:0000256" key="2">
    <source>
        <dbReference type="ARBA" id="ARBA00022679"/>
    </source>
</evidence>
<dbReference type="OrthoDB" id="9909019at2759"/>
<feature type="transmembrane region" description="Helical" evidence="10">
    <location>
        <begin position="26"/>
        <end position="49"/>
    </location>
</feature>
<keyword evidence="2 10" id="KW-0808">Transferase</keyword>
<dbReference type="PROSITE" id="PS50216">
    <property type="entry name" value="DHHC"/>
    <property type="match status" value="1"/>
</dbReference>
<evidence type="ECO:0000313" key="13">
    <source>
        <dbReference type="Proteomes" id="UP000076761"/>
    </source>
</evidence>
<feature type="transmembrane region" description="Helical" evidence="10">
    <location>
        <begin position="175"/>
        <end position="194"/>
    </location>
</feature>
<evidence type="ECO:0000256" key="3">
    <source>
        <dbReference type="ARBA" id="ARBA00022692"/>
    </source>
</evidence>
<keyword evidence="3 10" id="KW-0812">Transmembrane</keyword>
<dbReference type="InterPro" id="IPR001594">
    <property type="entry name" value="Palmitoyltrfase_DHHC"/>
</dbReference>
<organism evidence="12 13">
    <name type="scientific">Neolentinus lepideus HHB14362 ss-1</name>
    <dbReference type="NCBI Taxonomy" id="1314782"/>
    <lineage>
        <taxon>Eukaryota</taxon>
        <taxon>Fungi</taxon>
        <taxon>Dikarya</taxon>
        <taxon>Basidiomycota</taxon>
        <taxon>Agaricomycotina</taxon>
        <taxon>Agaricomycetes</taxon>
        <taxon>Gloeophyllales</taxon>
        <taxon>Gloeophyllaceae</taxon>
        <taxon>Neolentinus</taxon>
    </lineage>
</organism>
<reference evidence="12 13" key="1">
    <citation type="journal article" date="2016" name="Mol. Biol. Evol.">
        <title>Comparative Genomics of Early-Diverging Mushroom-Forming Fungi Provides Insights into the Origins of Lignocellulose Decay Capabilities.</title>
        <authorList>
            <person name="Nagy L.G."/>
            <person name="Riley R."/>
            <person name="Tritt A."/>
            <person name="Adam C."/>
            <person name="Daum C."/>
            <person name="Floudas D."/>
            <person name="Sun H."/>
            <person name="Yadav J.S."/>
            <person name="Pangilinan J."/>
            <person name="Larsson K.H."/>
            <person name="Matsuura K."/>
            <person name="Barry K."/>
            <person name="Labutti K."/>
            <person name="Kuo R."/>
            <person name="Ohm R.A."/>
            <person name="Bhattacharya S.S."/>
            <person name="Shirouzu T."/>
            <person name="Yoshinaga Y."/>
            <person name="Martin F.M."/>
            <person name="Grigoriev I.V."/>
            <person name="Hibbett D.S."/>
        </authorList>
    </citation>
    <scope>NUCLEOTIDE SEQUENCE [LARGE SCALE GENOMIC DNA]</scope>
    <source>
        <strain evidence="12 13">HHB14362 ss-1</strain>
    </source>
</reference>
<protein>
    <recommendedName>
        <fullName evidence="10">Palmitoyltransferase</fullName>
        <ecNumber evidence="10">2.3.1.225</ecNumber>
    </recommendedName>
</protein>
<comment type="domain">
    <text evidence="10">The DHHC domain is required for palmitoyltransferase activity.</text>
</comment>
<evidence type="ECO:0000313" key="12">
    <source>
        <dbReference type="EMBL" id="KZT23293.1"/>
    </source>
</evidence>
<dbReference type="GO" id="GO:0016020">
    <property type="term" value="C:membrane"/>
    <property type="evidence" value="ECO:0007669"/>
    <property type="project" value="UniProtKB-SubCell"/>
</dbReference>
<sequence length="336" mass="38556">MPGACARTVFRCFRSLERLGDRITGAAGPFFVALAVILLSIGIVCFFDIEQPALRWPWLTTSVCVLLALNTLGHYFWACTIPPGFVEDPPRQGGSGWMWARKRRAVRNRALTGVRWSEDVTVSKASVGKCRKCLKPRPERTHHCRICNRCVLKYDHHCPVPGVNQCVGLHNERHFILFMAYLVIASFCYVLFGWHQFLEAIGYYHQPTWPYRVPTLAFVLTYILAGVLSLAVAVMCSWHVWSVAKGETSVEAYDHEHYRKIAEGRGETFVNSYDLGKRKNLELFFNVGSDGYPFYTLLFPFRIDPYTDGWSWARREGYERHRGVREGDELTDEEDS</sequence>
<keyword evidence="7" id="KW-0449">Lipoprotein</keyword>
<comment type="similarity">
    <text evidence="10">Belongs to the DHHC palmitoyltransferase family.</text>
</comment>
<keyword evidence="5 10" id="KW-0472">Membrane</keyword>
<evidence type="ECO:0000259" key="11">
    <source>
        <dbReference type="Pfam" id="PF01529"/>
    </source>
</evidence>
<feature type="transmembrane region" description="Helical" evidence="10">
    <location>
        <begin position="56"/>
        <end position="77"/>
    </location>
</feature>
<evidence type="ECO:0000256" key="6">
    <source>
        <dbReference type="ARBA" id="ARBA00023139"/>
    </source>
</evidence>
<keyword evidence="6" id="KW-0564">Palmitate</keyword>
<feature type="domain" description="Palmitoyltransferase DHHC" evidence="11">
    <location>
        <begin position="129"/>
        <end position="254"/>
    </location>
</feature>
<dbReference type="STRING" id="1314782.A0A165R4G8"/>
<comment type="catalytic activity">
    <reaction evidence="9 10">
        <text>L-cysteinyl-[protein] + hexadecanoyl-CoA = S-hexadecanoyl-L-cysteinyl-[protein] + CoA</text>
        <dbReference type="Rhea" id="RHEA:36683"/>
        <dbReference type="Rhea" id="RHEA-COMP:10131"/>
        <dbReference type="Rhea" id="RHEA-COMP:11032"/>
        <dbReference type="ChEBI" id="CHEBI:29950"/>
        <dbReference type="ChEBI" id="CHEBI:57287"/>
        <dbReference type="ChEBI" id="CHEBI:57379"/>
        <dbReference type="ChEBI" id="CHEBI:74151"/>
        <dbReference type="EC" id="2.3.1.225"/>
    </reaction>
</comment>
<dbReference type="GO" id="GO:0019706">
    <property type="term" value="F:protein-cysteine S-palmitoyltransferase activity"/>
    <property type="evidence" value="ECO:0007669"/>
    <property type="project" value="UniProtKB-EC"/>
</dbReference>
<dbReference type="InParanoid" id="A0A165R4G8"/>
<evidence type="ECO:0000256" key="9">
    <source>
        <dbReference type="ARBA" id="ARBA00048048"/>
    </source>
</evidence>
<dbReference type="AlphaFoldDB" id="A0A165R4G8"/>
<evidence type="ECO:0000256" key="10">
    <source>
        <dbReference type="RuleBase" id="RU079119"/>
    </source>
</evidence>
<evidence type="ECO:0000256" key="8">
    <source>
        <dbReference type="ARBA" id="ARBA00023315"/>
    </source>
</evidence>
<evidence type="ECO:0000256" key="7">
    <source>
        <dbReference type="ARBA" id="ARBA00023288"/>
    </source>
</evidence>